<evidence type="ECO:0000313" key="1">
    <source>
        <dbReference type="EMBL" id="XCG48230.1"/>
    </source>
</evidence>
<organism evidence="1">
    <name type="scientific">Mesorhizobium sp. WSM2240</name>
    <dbReference type="NCBI Taxonomy" id="3228851"/>
    <lineage>
        <taxon>Bacteria</taxon>
        <taxon>Pseudomonadati</taxon>
        <taxon>Pseudomonadota</taxon>
        <taxon>Alphaproteobacteria</taxon>
        <taxon>Hyphomicrobiales</taxon>
        <taxon>Phyllobacteriaceae</taxon>
        <taxon>Mesorhizobium</taxon>
    </lineage>
</organism>
<dbReference type="RefSeq" id="WP_353644236.1">
    <property type="nucleotide sequence ID" value="NZ_CP159253.1"/>
</dbReference>
<sequence>MLQINDTKKLVEQFEERERQSLIRIKATQELIEQNRRLIRRSREIRARASELAAALGRTNDRT</sequence>
<name>A0AAU8CMT7_9HYPH</name>
<proteinExistence type="predicted"/>
<reference evidence="1" key="1">
    <citation type="submission" date="2024-06" db="EMBL/GenBank/DDBJ databases">
        <title>Mesorhizobium karijinii sp. nov., a symbiont of the iconic Swainsona formosa from arid Australia.</title>
        <authorList>
            <person name="Hill Y.J."/>
            <person name="Watkin E.L.J."/>
            <person name="O'Hara G.W."/>
            <person name="Terpolilli J."/>
            <person name="Tye M.L."/>
            <person name="Kohlmeier M.G."/>
        </authorList>
    </citation>
    <scope>NUCLEOTIDE SEQUENCE</scope>
    <source>
        <strain evidence="1">WSM2240</strain>
    </source>
</reference>
<dbReference type="EMBL" id="CP159253">
    <property type="protein sequence ID" value="XCG48230.1"/>
    <property type="molecule type" value="Genomic_DNA"/>
</dbReference>
<protein>
    <submittedName>
        <fullName evidence="1">Uncharacterized protein</fullName>
    </submittedName>
</protein>
<gene>
    <name evidence="1" type="ORF">ABVK50_23785</name>
</gene>
<dbReference type="AlphaFoldDB" id="A0AAU8CMT7"/>
<accession>A0AAU8CMT7</accession>